<dbReference type="SUPFAM" id="SSF52540">
    <property type="entry name" value="P-loop containing nucleoside triphosphate hydrolases"/>
    <property type="match status" value="1"/>
</dbReference>
<evidence type="ECO:0000256" key="1">
    <source>
        <dbReference type="ARBA" id="ARBA00001823"/>
    </source>
</evidence>
<dbReference type="RefSeq" id="WP_205174104.1">
    <property type="nucleotide sequence ID" value="NZ_JAFBDZ010000003.1"/>
</dbReference>
<proteinExistence type="inferred from homology"/>
<reference evidence="16 17" key="1">
    <citation type="submission" date="2021-01" db="EMBL/GenBank/DDBJ databases">
        <title>Genomic Encyclopedia of Type Strains, Phase IV (KMG-IV): sequencing the most valuable type-strain genomes for metagenomic binning, comparative biology and taxonomic classification.</title>
        <authorList>
            <person name="Goeker M."/>
        </authorList>
    </citation>
    <scope>NUCLEOTIDE SEQUENCE [LARGE SCALE GENOMIC DNA]</scope>
    <source>
        <strain evidence="16 17">DSM 24834</strain>
    </source>
</reference>
<comment type="caution">
    <text evidence="16">The sequence shown here is derived from an EMBL/GenBank/DDBJ whole genome shotgun (WGS) entry which is preliminary data.</text>
</comment>
<dbReference type="PANTHER" id="PTHR11055">
    <property type="entry name" value="BIFUNCTIONAL 3'-PHOSPHOADENOSINE 5'-PHOSPHOSULFATE SYNTHASE"/>
    <property type="match status" value="1"/>
</dbReference>
<evidence type="ECO:0000256" key="2">
    <source>
        <dbReference type="ARBA" id="ARBA00002632"/>
    </source>
</evidence>
<keyword evidence="17" id="KW-1185">Reference proteome</keyword>
<dbReference type="EMBL" id="JAFBDZ010000003">
    <property type="protein sequence ID" value="MBM7586939.1"/>
    <property type="molecule type" value="Genomic_DNA"/>
</dbReference>
<dbReference type="CDD" id="cd02027">
    <property type="entry name" value="APSK"/>
    <property type="match status" value="1"/>
</dbReference>
<feature type="binding site" evidence="13">
    <location>
        <begin position="33"/>
        <end position="40"/>
    </location>
    <ligand>
        <name>ATP</name>
        <dbReference type="ChEBI" id="CHEBI:30616"/>
    </ligand>
</feature>
<evidence type="ECO:0000256" key="13">
    <source>
        <dbReference type="HAMAP-Rule" id="MF_00065"/>
    </source>
</evidence>
<organism evidence="16 17">
    <name type="scientific">Rossellomorea pakistanensis</name>
    <dbReference type="NCBI Taxonomy" id="992288"/>
    <lineage>
        <taxon>Bacteria</taxon>
        <taxon>Bacillati</taxon>
        <taxon>Bacillota</taxon>
        <taxon>Bacilli</taxon>
        <taxon>Bacillales</taxon>
        <taxon>Bacillaceae</taxon>
        <taxon>Rossellomorea</taxon>
    </lineage>
</organism>
<accession>A0ABS2NGP5</accession>
<evidence type="ECO:0000256" key="8">
    <source>
        <dbReference type="ARBA" id="ARBA00022777"/>
    </source>
</evidence>
<comment type="similarity">
    <text evidence="4 13 14">Belongs to the APS kinase family.</text>
</comment>
<evidence type="ECO:0000256" key="14">
    <source>
        <dbReference type="RuleBase" id="RU004347"/>
    </source>
</evidence>
<keyword evidence="6 13" id="KW-0808">Transferase</keyword>
<dbReference type="NCBIfam" id="NF003013">
    <property type="entry name" value="PRK03846.1"/>
    <property type="match status" value="1"/>
</dbReference>
<evidence type="ECO:0000256" key="12">
    <source>
        <dbReference type="ARBA" id="ARBA00031464"/>
    </source>
</evidence>
<dbReference type="InterPro" id="IPR027417">
    <property type="entry name" value="P-loop_NTPase"/>
</dbReference>
<dbReference type="NCBIfam" id="TIGR00455">
    <property type="entry name" value="apsK"/>
    <property type="match status" value="1"/>
</dbReference>
<keyword evidence="9 13" id="KW-0067">ATP-binding</keyword>
<protein>
    <recommendedName>
        <fullName evidence="5 13">Adenylyl-sulfate kinase</fullName>
        <ecNumber evidence="5 13">2.7.1.25</ecNumber>
    </recommendedName>
    <alternativeName>
        <fullName evidence="11 13">APS kinase</fullName>
    </alternativeName>
    <alternativeName>
        <fullName evidence="12 13">ATP adenosine-5'-phosphosulfate 3'-phosphotransferase</fullName>
    </alternativeName>
    <alternativeName>
        <fullName evidence="10 13">Adenosine-5'-phosphosulfate kinase</fullName>
    </alternativeName>
</protein>
<comment type="function">
    <text evidence="2 13 14">Catalyzes the synthesis of activated sulfate.</text>
</comment>
<dbReference type="EC" id="2.7.1.25" evidence="5 13"/>
<feature type="active site" description="Phosphoserine intermediate" evidence="13">
    <location>
        <position position="107"/>
    </location>
</feature>
<evidence type="ECO:0000313" key="16">
    <source>
        <dbReference type="EMBL" id="MBM7586939.1"/>
    </source>
</evidence>
<evidence type="ECO:0000256" key="7">
    <source>
        <dbReference type="ARBA" id="ARBA00022741"/>
    </source>
</evidence>
<dbReference type="InterPro" id="IPR059117">
    <property type="entry name" value="APS_kinase_dom"/>
</dbReference>
<name>A0ABS2NGP5_9BACI</name>
<gene>
    <name evidence="13" type="primary">cysC</name>
    <name evidence="16" type="ORF">JOC86_003491</name>
</gene>
<evidence type="ECO:0000256" key="3">
    <source>
        <dbReference type="ARBA" id="ARBA00004806"/>
    </source>
</evidence>
<keyword evidence="8 13" id="KW-0418">Kinase</keyword>
<evidence type="ECO:0000256" key="10">
    <source>
        <dbReference type="ARBA" id="ARBA00029724"/>
    </source>
</evidence>
<dbReference type="PANTHER" id="PTHR11055:SF1">
    <property type="entry name" value="PAPS SYNTHETASE, ISOFORM D"/>
    <property type="match status" value="1"/>
</dbReference>
<keyword evidence="13" id="KW-0597">Phosphoprotein</keyword>
<dbReference type="HAMAP" id="MF_00065">
    <property type="entry name" value="Adenylyl_sulf_kinase"/>
    <property type="match status" value="1"/>
</dbReference>
<dbReference type="Gene3D" id="3.40.50.300">
    <property type="entry name" value="P-loop containing nucleotide triphosphate hydrolases"/>
    <property type="match status" value="1"/>
</dbReference>
<sequence>MKANNITWHEGKVTKDQRQKLNKHLSATLWFTGLSGSGKSTISVELEKKLHELGVRTYRLDGDNVRHGLNHDLGFSDEDRLENIRRIGEVSRLFVDAGVLTLTAFISPFRKDRDQVRSLFAEGEFIEIHVKASIEACEARDPKGLYKQARKGQIKDFTGIHSPYEEPYTAEIILDTEKNSVDESVDQIISYLKKNHYLSI</sequence>
<dbReference type="InterPro" id="IPR002891">
    <property type="entry name" value="APS"/>
</dbReference>
<comment type="catalytic activity">
    <reaction evidence="1 13 14">
        <text>adenosine 5'-phosphosulfate + ATP = 3'-phosphoadenylyl sulfate + ADP + H(+)</text>
        <dbReference type="Rhea" id="RHEA:24152"/>
        <dbReference type="ChEBI" id="CHEBI:15378"/>
        <dbReference type="ChEBI" id="CHEBI:30616"/>
        <dbReference type="ChEBI" id="CHEBI:58243"/>
        <dbReference type="ChEBI" id="CHEBI:58339"/>
        <dbReference type="ChEBI" id="CHEBI:456216"/>
        <dbReference type="EC" id="2.7.1.25"/>
    </reaction>
</comment>
<evidence type="ECO:0000256" key="6">
    <source>
        <dbReference type="ARBA" id="ARBA00022679"/>
    </source>
</evidence>
<evidence type="ECO:0000313" key="17">
    <source>
        <dbReference type="Proteomes" id="UP001646157"/>
    </source>
</evidence>
<evidence type="ECO:0000259" key="15">
    <source>
        <dbReference type="Pfam" id="PF01583"/>
    </source>
</evidence>
<evidence type="ECO:0000256" key="4">
    <source>
        <dbReference type="ARBA" id="ARBA00007008"/>
    </source>
</evidence>
<evidence type="ECO:0000256" key="9">
    <source>
        <dbReference type="ARBA" id="ARBA00022840"/>
    </source>
</evidence>
<comment type="pathway">
    <text evidence="3 13 14">Sulfur metabolism; hydrogen sulfide biosynthesis; sulfite from sulfate: step 2/3.</text>
</comment>
<evidence type="ECO:0000256" key="5">
    <source>
        <dbReference type="ARBA" id="ARBA00012121"/>
    </source>
</evidence>
<feature type="domain" description="APS kinase" evidence="15">
    <location>
        <begin position="26"/>
        <end position="175"/>
    </location>
</feature>
<keyword evidence="7 13" id="KW-0547">Nucleotide-binding</keyword>
<dbReference type="Proteomes" id="UP001646157">
    <property type="component" value="Unassembled WGS sequence"/>
</dbReference>
<dbReference type="Pfam" id="PF01583">
    <property type="entry name" value="APS_kinase"/>
    <property type="match status" value="1"/>
</dbReference>
<dbReference type="GO" id="GO:0004020">
    <property type="term" value="F:adenylylsulfate kinase activity"/>
    <property type="evidence" value="ECO:0007669"/>
    <property type="project" value="UniProtKB-EC"/>
</dbReference>
<evidence type="ECO:0000256" key="11">
    <source>
        <dbReference type="ARBA" id="ARBA00031393"/>
    </source>
</evidence>